<dbReference type="InterPro" id="IPR044817">
    <property type="entry name" value="SBP-like"/>
</dbReference>
<name>A0ABD2U6M9_9SOLN</name>
<evidence type="ECO:0000259" key="5">
    <source>
        <dbReference type="PROSITE" id="PS51141"/>
    </source>
</evidence>
<keyword evidence="3" id="KW-0862">Zinc</keyword>
<dbReference type="GO" id="GO:0008270">
    <property type="term" value="F:zinc ion binding"/>
    <property type="evidence" value="ECO:0007669"/>
    <property type="project" value="UniProtKB-KW"/>
</dbReference>
<dbReference type="PANTHER" id="PTHR31251">
    <property type="entry name" value="SQUAMOSA PROMOTER-BINDING-LIKE PROTEIN 4"/>
    <property type="match status" value="1"/>
</dbReference>
<accession>A0ABD2U6M9</accession>
<dbReference type="Proteomes" id="UP001627284">
    <property type="component" value="Unassembled WGS sequence"/>
</dbReference>
<dbReference type="EMBL" id="JBJKTR010000007">
    <property type="protein sequence ID" value="KAL3364484.1"/>
    <property type="molecule type" value="Genomic_DNA"/>
</dbReference>
<organism evidence="6 7">
    <name type="scientific">Solanum stoloniferum</name>
    <dbReference type="NCBI Taxonomy" id="62892"/>
    <lineage>
        <taxon>Eukaryota</taxon>
        <taxon>Viridiplantae</taxon>
        <taxon>Streptophyta</taxon>
        <taxon>Embryophyta</taxon>
        <taxon>Tracheophyta</taxon>
        <taxon>Spermatophyta</taxon>
        <taxon>Magnoliopsida</taxon>
        <taxon>eudicotyledons</taxon>
        <taxon>Gunneridae</taxon>
        <taxon>Pentapetalae</taxon>
        <taxon>asterids</taxon>
        <taxon>lamiids</taxon>
        <taxon>Solanales</taxon>
        <taxon>Solanaceae</taxon>
        <taxon>Solanoideae</taxon>
        <taxon>Solaneae</taxon>
        <taxon>Solanum</taxon>
    </lineage>
</organism>
<evidence type="ECO:0000256" key="4">
    <source>
        <dbReference type="PROSITE-ProRule" id="PRU00470"/>
    </source>
</evidence>
<keyword evidence="1" id="KW-0479">Metal-binding</keyword>
<dbReference type="InterPro" id="IPR036893">
    <property type="entry name" value="SBP_sf"/>
</dbReference>
<evidence type="ECO:0000256" key="1">
    <source>
        <dbReference type="ARBA" id="ARBA00022723"/>
    </source>
</evidence>
<dbReference type="PROSITE" id="PS51141">
    <property type="entry name" value="ZF_SBP"/>
    <property type="match status" value="1"/>
</dbReference>
<dbReference type="SUPFAM" id="SSF103612">
    <property type="entry name" value="SBT domain"/>
    <property type="match status" value="1"/>
</dbReference>
<dbReference type="PANTHER" id="PTHR31251:SF205">
    <property type="entry name" value="SQUAMOSA PROMOTER-BINDING-LIKE PROTEIN 3"/>
    <property type="match status" value="1"/>
</dbReference>
<proteinExistence type="predicted"/>
<dbReference type="Gene3D" id="4.10.1100.10">
    <property type="entry name" value="Transcription factor, SBP-box domain"/>
    <property type="match status" value="1"/>
</dbReference>
<dbReference type="InterPro" id="IPR004333">
    <property type="entry name" value="SBP_dom"/>
</dbReference>
<evidence type="ECO:0000256" key="2">
    <source>
        <dbReference type="ARBA" id="ARBA00022771"/>
    </source>
</evidence>
<feature type="domain" description="SBP-type" evidence="5">
    <location>
        <begin position="19"/>
        <end position="96"/>
    </location>
</feature>
<evidence type="ECO:0000313" key="6">
    <source>
        <dbReference type="EMBL" id="KAL3364484.1"/>
    </source>
</evidence>
<comment type="caution">
    <text evidence="6">The sequence shown here is derived from an EMBL/GenBank/DDBJ whole genome shotgun (WGS) entry which is preliminary data.</text>
</comment>
<evidence type="ECO:0000313" key="7">
    <source>
        <dbReference type="Proteomes" id="UP001627284"/>
    </source>
</evidence>
<dbReference type="AlphaFoldDB" id="A0ABD2U6M9"/>
<sequence>MANNDGDGGVGVGVVVQVKHYCQVEKCEVNLDGAKKYHKRHKVCEVHAKAPIVLLAGLRQRFCQQCSRFHELSEFDGTKKSCRLRLDGHNKRRRKTPLPIEMEDNHYRLINGEASPHMDMTFSSTKTIHNHTADISG</sequence>
<evidence type="ECO:0000256" key="3">
    <source>
        <dbReference type="ARBA" id="ARBA00022833"/>
    </source>
</evidence>
<keyword evidence="2 4" id="KW-0863">Zinc-finger</keyword>
<reference evidence="6 7" key="1">
    <citation type="submission" date="2024-05" db="EMBL/GenBank/DDBJ databases">
        <title>De novo assembly of an allotetraploid wild potato.</title>
        <authorList>
            <person name="Hosaka A.J."/>
        </authorList>
    </citation>
    <scope>NUCLEOTIDE SEQUENCE [LARGE SCALE GENOMIC DNA]</scope>
    <source>
        <tissue evidence="6">Young leaves</tissue>
    </source>
</reference>
<dbReference type="Pfam" id="PF03110">
    <property type="entry name" value="SBP"/>
    <property type="match status" value="1"/>
</dbReference>
<gene>
    <name evidence="6" type="ORF">AABB24_013312</name>
</gene>
<keyword evidence="7" id="KW-1185">Reference proteome</keyword>
<protein>
    <recommendedName>
        <fullName evidence="5">SBP-type domain-containing protein</fullName>
    </recommendedName>
</protein>